<dbReference type="Gene3D" id="3.60.10.10">
    <property type="entry name" value="Endonuclease/exonuclease/phosphatase"/>
    <property type="match status" value="1"/>
</dbReference>
<proteinExistence type="predicted"/>
<evidence type="ECO:0000313" key="3">
    <source>
        <dbReference type="Proteomes" id="UP001174932"/>
    </source>
</evidence>
<accession>A0ABT8YLU1</accession>
<dbReference type="InterPro" id="IPR051916">
    <property type="entry name" value="GPI-anchor_lipid_remodeler"/>
</dbReference>
<keyword evidence="2" id="KW-0378">Hydrolase</keyword>
<name>A0ABT8YLU1_9HYPH</name>
<dbReference type="GO" id="GO:0004519">
    <property type="term" value="F:endonuclease activity"/>
    <property type="evidence" value="ECO:0007669"/>
    <property type="project" value="UniProtKB-KW"/>
</dbReference>
<keyword evidence="2" id="KW-0540">Nuclease</keyword>
<dbReference type="EMBL" id="JAUOZU010000007">
    <property type="protein sequence ID" value="MDO6964574.1"/>
    <property type="molecule type" value="Genomic_DNA"/>
</dbReference>
<protein>
    <submittedName>
        <fullName evidence="2">Endonuclease/exonuclease/phosphatase family protein</fullName>
    </submittedName>
</protein>
<evidence type="ECO:0000259" key="1">
    <source>
        <dbReference type="Pfam" id="PF03372"/>
    </source>
</evidence>
<gene>
    <name evidence="2" type="ORF">Q4481_11455</name>
</gene>
<evidence type="ECO:0000313" key="2">
    <source>
        <dbReference type="EMBL" id="MDO6964574.1"/>
    </source>
</evidence>
<dbReference type="RefSeq" id="WP_304376476.1">
    <property type="nucleotide sequence ID" value="NZ_JAUOZU010000007.1"/>
</dbReference>
<dbReference type="InterPro" id="IPR005135">
    <property type="entry name" value="Endo/exonuclease/phosphatase"/>
</dbReference>
<sequence>MKIASYNIQFGIGLDGKYDPQRIAAELGDADIIGLQEVTRGFPRNEMVDLPAIMSSLFPEFHHAFGAGFATDAGSQIVDGRMHMRHFEFGNMVLSRYPILAIRNILLPRTRTFDKMNMQRSALECLVATPDGPLRVYSVHLDHRNPEERISQIRYLKDRVIQYGIEGGALTGTAEFGFVDPPHADDYVIMGDFNMMPEQPEYLAMVGAKDLYYGRTPRATDPIDAIAHLGRRKDGDYTWEEPGHPEIRQYLDYLFVSPTLLPRLKGGWVDVDAAGSDHKPVWLEIG</sequence>
<keyword evidence="3" id="KW-1185">Reference proteome</keyword>
<dbReference type="InterPro" id="IPR036691">
    <property type="entry name" value="Endo/exonu/phosph_ase_sf"/>
</dbReference>
<reference evidence="2" key="2">
    <citation type="submission" date="2023-07" db="EMBL/GenBank/DDBJ databases">
        <authorList>
            <person name="Shen H."/>
        </authorList>
    </citation>
    <scope>NUCLEOTIDE SEQUENCE</scope>
    <source>
        <strain evidence="2">TNR-22</strain>
    </source>
</reference>
<dbReference type="PANTHER" id="PTHR14859">
    <property type="entry name" value="CALCOFLUOR WHITE HYPERSENSITIVE PROTEIN PRECURSOR"/>
    <property type="match status" value="1"/>
</dbReference>
<comment type="caution">
    <text evidence="2">The sequence shown here is derived from an EMBL/GenBank/DDBJ whole genome shotgun (WGS) entry which is preliminary data.</text>
</comment>
<organism evidence="2 3">
    <name type="scientific">Rhizobium alvei</name>
    <dbReference type="NCBI Taxonomy" id="1132659"/>
    <lineage>
        <taxon>Bacteria</taxon>
        <taxon>Pseudomonadati</taxon>
        <taxon>Pseudomonadota</taxon>
        <taxon>Alphaproteobacteria</taxon>
        <taxon>Hyphomicrobiales</taxon>
        <taxon>Rhizobiaceae</taxon>
        <taxon>Rhizobium/Agrobacterium group</taxon>
        <taxon>Rhizobium</taxon>
    </lineage>
</organism>
<dbReference type="PANTHER" id="PTHR14859:SF1">
    <property type="entry name" value="PGAP2-INTERACTING PROTEIN"/>
    <property type="match status" value="1"/>
</dbReference>
<dbReference type="Proteomes" id="UP001174932">
    <property type="component" value="Unassembled WGS sequence"/>
</dbReference>
<dbReference type="Pfam" id="PF03372">
    <property type="entry name" value="Exo_endo_phos"/>
    <property type="match status" value="1"/>
</dbReference>
<feature type="domain" description="Endonuclease/exonuclease/phosphatase" evidence="1">
    <location>
        <begin position="4"/>
        <end position="278"/>
    </location>
</feature>
<reference evidence="2" key="1">
    <citation type="journal article" date="2015" name="Int. J. Syst. Evol. Microbiol.">
        <title>Rhizobium alvei sp. nov., isolated from a freshwater river.</title>
        <authorList>
            <person name="Sheu S.Y."/>
            <person name="Huang H.W."/>
            <person name="Young C.C."/>
            <person name="Chen W.M."/>
        </authorList>
    </citation>
    <scope>NUCLEOTIDE SEQUENCE</scope>
    <source>
        <strain evidence="2">TNR-22</strain>
    </source>
</reference>
<keyword evidence="2" id="KW-0255">Endonuclease</keyword>
<dbReference type="SUPFAM" id="SSF56219">
    <property type="entry name" value="DNase I-like"/>
    <property type="match status" value="1"/>
</dbReference>